<dbReference type="InterPro" id="IPR052701">
    <property type="entry name" value="GAG_Ulvan_Degrading_Sulfatases"/>
</dbReference>
<feature type="modified residue" description="3-oxoalanine (Ser)" evidence="1">
    <location>
        <position position="52"/>
    </location>
</feature>
<sequence length="473" mass="52330">MTAPNVLLVILDSVRARNTGLHGYGDRTTPFLDSFAGEAEWYRQARAPSIHSVASHASLFSGLHVDQHGVTKHESQLDPDATVWSDLSERGYETGLFTPNVVVTESSNLAEPFDTVDGPRRDPKHRYFEDALSPTDVEGHQTNVEYLRRCVASGKPLRSAFNGLYFISSNKDAYDPEQEAGTEYVESFLQWSDERDGPWAACLNFMDAHFPYEPVREFRSAGTEELLDVHDSLSSPISKDVAASGEWWKLRAIEALYDDCIRQADDAVATLVDALRERGVLDDTLLVVTSDHGDGFGEWSRVDPRVRAAYHSWSVHEVLTHVPLLVRRPGGEDGGANDSLASLTRFPAVVEATLDGETESFAVDDRAFASTHRLERPTVMLPDACEDPERYAGPWRAVYEQDDDGVYKYGTHDSASATIRVRDAQVSYRVADDDGGVVAQSYGELEGADVSDGESDSLEDSVEDQLESLGYIR</sequence>
<accession>A0A4D6KB17</accession>
<feature type="region of interest" description="Disordered" evidence="2">
    <location>
        <begin position="443"/>
        <end position="473"/>
    </location>
</feature>
<comment type="PTM">
    <text evidence="1">The conversion to 3-oxoalanine (also known as C-formylglycine, FGly), of a serine or cysteine residue in prokaryotes and of a cysteine residue in eukaryotes, is critical for catalytic activity.</text>
</comment>
<proteinExistence type="predicted"/>
<dbReference type="GeneID" id="42177485"/>
<protein>
    <submittedName>
        <fullName evidence="4">DUF1501 domain-containing protein</fullName>
    </submittedName>
</protein>
<dbReference type="Proteomes" id="UP000297053">
    <property type="component" value="Chromosome"/>
</dbReference>
<dbReference type="PANTHER" id="PTHR43751">
    <property type="entry name" value="SULFATASE"/>
    <property type="match status" value="1"/>
</dbReference>
<reference evidence="4 5" key="1">
    <citation type="submission" date="2019-04" db="EMBL/GenBank/DDBJ databases">
        <title>Complete genome sequence of Arthrobacter sp. ZXY-2 associated with effective atrazine degradation and salt adaptation.</title>
        <authorList>
            <person name="Zhao X."/>
        </authorList>
    </citation>
    <scope>NUCLEOTIDE SEQUENCE [LARGE SCALE GENOMIC DNA]</scope>
    <source>
        <strain evidence="5">ZP60</strain>
    </source>
</reference>
<reference evidence="4 5" key="2">
    <citation type="submission" date="2019-04" db="EMBL/GenBank/DDBJ databases">
        <authorList>
            <person name="Yang S."/>
            <person name="Wei W."/>
        </authorList>
    </citation>
    <scope>NUCLEOTIDE SEQUENCE [LARGE SCALE GENOMIC DNA]</scope>
    <source>
        <strain evidence="5">ZP60</strain>
    </source>
</reference>
<organism evidence="4 5">
    <name type="scientific">Halomicrobium mukohataei</name>
    <dbReference type="NCBI Taxonomy" id="57705"/>
    <lineage>
        <taxon>Archaea</taxon>
        <taxon>Methanobacteriati</taxon>
        <taxon>Methanobacteriota</taxon>
        <taxon>Stenosarchaea group</taxon>
        <taxon>Halobacteria</taxon>
        <taxon>Halobacteriales</taxon>
        <taxon>Haloarculaceae</taxon>
        <taxon>Halomicrobium</taxon>
    </lineage>
</organism>
<gene>
    <name evidence="4" type="ORF">E5139_01070</name>
</gene>
<dbReference type="KEGG" id="halz:E5139_01070"/>
<evidence type="ECO:0000256" key="2">
    <source>
        <dbReference type="SAM" id="MobiDB-lite"/>
    </source>
</evidence>
<evidence type="ECO:0000259" key="3">
    <source>
        <dbReference type="Pfam" id="PF00884"/>
    </source>
</evidence>
<dbReference type="Pfam" id="PF00884">
    <property type="entry name" value="Sulfatase"/>
    <property type="match status" value="1"/>
</dbReference>
<feature type="compositionally biased region" description="Acidic residues" evidence="2">
    <location>
        <begin position="446"/>
        <end position="466"/>
    </location>
</feature>
<evidence type="ECO:0000256" key="1">
    <source>
        <dbReference type="PIRSR" id="PIRSR600917-52"/>
    </source>
</evidence>
<feature type="domain" description="Sulfatase N-terminal" evidence="3">
    <location>
        <begin position="4"/>
        <end position="343"/>
    </location>
</feature>
<dbReference type="AlphaFoldDB" id="A0A4D6KB17"/>
<dbReference type="OMA" id="TESWAAC"/>
<evidence type="ECO:0000313" key="4">
    <source>
        <dbReference type="EMBL" id="QCD64289.1"/>
    </source>
</evidence>
<dbReference type="Gene3D" id="3.40.720.10">
    <property type="entry name" value="Alkaline Phosphatase, subunit A"/>
    <property type="match status" value="1"/>
</dbReference>
<dbReference type="PANTHER" id="PTHR43751:SF3">
    <property type="entry name" value="SULFATASE N-TERMINAL DOMAIN-CONTAINING PROTEIN"/>
    <property type="match status" value="1"/>
</dbReference>
<dbReference type="SUPFAM" id="SSF53649">
    <property type="entry name" value="Alkaline phosphatase-like"/>
    <property type="match status" value="1"/>
</dbReference>
<evidence type="ECO:0000313" key="5">
    <source>
        <dbReference type="Proteomes" id="UP000297053"/>
    </source>
</evidence>
<dbReference type="InterPro" id="IPR000917">
    <property type="entry name" value="Sulfatase_N"/>
</dbReference>
<dbReference type="EMBL" id="CP039375">
    <property type="protein sequence ID" value="QCD64289.1"/>
    <property type="molecule type" value="Genomic_DNA"/>
</dbReference>
<dbReference type="RefSeq" id="WP_015763702.1">
    <property type="nucleotide sequence ID" value="NZ_CP039375.1"/>
</dbReference>
<name>A0A4D6KB17_9EURY</name>
<dbReference type="InterPro" id="IPR017850">
    <property type="entry name" value="Alkaline_phosphatase_core_sf"/>
</dbReference>